<dbReference type="EMBL" id="NBNE01000143">
    <property type="protein sequence ID" value="OWZ22367.1"/>
    <property type="molecule type" value="Genomic_DNA"/>
</dbReference>
<dbReference type="AlphaFoldDB" id="A0A225WZ95"/>
<feature type="compositionally biased region" description="Low complexity" evidence="1">
    <location>
        <begin position="169"/>
        <end position="187"/>
    </location>
</feature>
<gene>
    <name evidence="2" type="ORF">PHMEG_0002957</name>
</gene>
<dbReference type="OrthoDB" id="159578at2759"/>
<feature type="region of interest" description="Disordered" evidence="1">
    <location>
        <begin position="161"/>
        <end position="187"/>
    </location>
</feature>
<feature type="compositionally biased region" description="Basic and acidic residues" evidence="1">
    <location>
        <begin position="244"/>
        <end position="253"/>
    </location>
</feature>
<accession>A0A225WZ95</accession>
<evidence type="ECO:0000313" key="2">
    <source>
        <dbReference type="EMBL" id="OWZ22367.1"/>
    </source>
</evidence>
<name>A0A225WZ95_9STRA</name>
<feature type="region of interest" description="Disordered" evidence="1">
    <location>
        <begin position="1"/>
        <end position="33"/>
    </location>
</feature>
<feature type="region of interest" description="Disordered" evidence="1">
    <location>
        <begin position="215"/>
        <end position="272"/>
    </location>
</feature>
<dbReference type="Proteomes" id="UP000198211">
    <property type="component" value="Unassembled WGS sequence"/>
</dbReference>
<proteinExistence type="predicted"/>
<reference evidence="3" key="1">
    <citation type="submission" date="2017-03" db="EMBL/GenBank/DDBJ databases">
        <title>Phytopthora megakarya and P. palmivora, two closely related causual agents of cacao black pod achieved similar genome size and gene model numbers by different mechanisms.</title>
        <authorList>
            <person name="Ali S."/>
            <person name="Shao J."/>
            <person name="Larry D.J."/>
            <person name="Kronmiller B."/>
            <person name="Shen D."/>
            <person name="Strem M.D."/>
            <person name="Melnick R.L."/>
            <person name="Guiltinan M.J."/>
            <person name="Tyler B.M."/>
            <person name="Meinhardt L.W."/>
            <person name="Bailey B.A."/>
        </authorList>
    </citation>
    <scope>NUCLEOTIDE SEQUENCE [LARGE SCALE GENOMIC DNA]</scope>
    <source>
        <strain evidence="3">zdho120</strain>
    </source>
</reference>
<feature type="compositionally biased region" description="Polar residues" evidence="1">
    <location>
        <begin position="14"/>
        <end position="30"/>
    </location>
</feature>
<organism evidence="2 3">
    <name type="scientific">Phytophthora megakarya</name>
    <dbReference type="NCBI Taxonomy" id="4795"/>
    <lineage>
        <taxon>Eukaryota</taxon>
        <taxon>Sar</taxon>
        <taxon>Stramenopiles</taxon>
        <taxon>Oomycota</taxon>
        <taxon>Peronosporomycetes</taxon>
        <taxon>Peronosporales</taxon>
        <taxon>Peronosporaceae</taxon>
        <taxon>Phytophthora</taxon>
    </lineage>
</organism>
<evidence type="ECO:0000313" key="3">
    <source>
        <dbReference type="Proteomes" id="UP000198211"/>
    </source>
</evidence>
<evidence type="ECO:0000256" key="1">
    <source>
        <dbReference type="SAM" id="MobiDB-lite"/>
    </source>
</evidence>
<feature type="compositionally biased region" description="Acidic residues" evidence="1">
    <location>
        <begin position="218"/>
        <end position="227"/>
    </location>
</feature>
<sequence length="272" mass="29292">MSSTRPIPIGGNGSQRSSPVTRSPNMNNGAMVSHSLPADMHHVHLSRFLTNSNAVRSGGLQPPRAPRVGSMPDPNFLPLDNMPDLALGPPAETIEDDSPPARPPAVIQFASSCPGDIGFLRSNPTSASWTPSLEPYVAEHDDFDLSKSPALAAITALRERMESGGNGNEGTTQQGNGSRSFSARAAAGTQPTRHYYAADESATFAVSAELLERLSITSEEEGEDAEDRDERYRMPGYNSQIPTDQRRRSERRGSYGNVSDTGDTGIFEFDDQ</sequence>
<keyword evidence="3" id="KW-1185">Reference proteome</keyword>
<protein>
    <submittedName>
        <fullName evidence="2">Uncharacterized protein</fullName>
    </submittedName>
</protein>
<comment type="caution">
    <text evidence="2">The sequence shown here is derived from an EMBL/GenBank/DDBJ whole genome shotgun (WGS) entry which is preliminary data.</text>
</comment>